<comment type="similarity">
    <text evidence="1">Belongs to the sigma-70 factor family. ECF subfamily.</text>
</comment>
<dbReference type="NCBIfam" id="TIGR02937">
    <property type="entry name" value="sigma70-ECF"/>
    <property type="match status" value="1"/>
</dbReference>
<keyword evidence="9" id="KW-1185">Reference proteome</keyword>
<keyword evidence="3" id="KW-0731">Sigma factor</keyword>
<reference evidence="9" key="1">
    <citation type="submission" date="2018-02" db="EMBL/GenBank/DDBJ databases">
        <authorList>
            <person name="Clavel T."/>
            <person name="Strowig T."/>
        </authorList>
    </citation>
    <scope>NUCLEOTIDE SEQUENCE [LARGE SCALE GENOMIC DNA]</scope>
    <source>
        <strain evidence="9">DSM 103720</strain>
    </source>
</reference>
<dbReference type="SUPFAM" id="SSF88659">
    <property type="entry name" value="Sigma3 and sigma4 domains of RNA polymerase sigma factors"/>
    <property type="match status" value="1"/>
</dbReference>
<keyword evidence="4" id="KW-0238">DNA-binding</keyword>
<evidence type="ECO:0000256" key="4">
    <source>
        <dbReference type="ARBA" id="ARBA00023125"/>
    </source>
</evidence>
<evidence type="ECO:0000313" key="9">
    <source>
        <dbReference type="Proteomes" id="UP000244905"/>
    </source>
</evidence>
<sequence>MDRSEFERMAPRLRERIVSMVVGMSAEADSDMADDVAQDTLLKLWMMRDKLDKYRSIDSLAFVIARNRTLDLLRSSYGSSTVGMEHVGDISDGVSPEETVIDSEETAGVMEIIASLPSVQQAVIRMKHIEGLEVGEIARLTGSTPGSIRVALSRARQNIRDIFMQRQS</sequence>
<dbReference type="InterPro" id="IPR013249">
    <property type="entry name" value="RNA_pol_sigma70_r4_t2"/>
</dbReference>
<feature type="domain" description="RNA polymerase sigma factor 70 region 4 type 2" evidence="7">
    <location>
        <begin position="109"/>
        <end position="158"/>
    </location>
</feature>
<dbReference type="Gene3D" id="1.10.10.10">
    <property type="entry name" value="Winged helix-like DNA-binding domain superfamily/Winged helix DNA-binding domain"/>
    <property type="match status" value="1"/>
</dbReference>
<dbReference type="GO" id="GO:0016987">
    <property type="term" value="F:sigma factor activity"/>
    <property type="evidence" value="ECO:0007669"/>
    <property type="project" value="UniProtKB-KW"/>
</dbReference>
<proteinExistence type="inferred from homology"/>
<name>A0A2V1IMZ8_9BACT</name>
<dbReference type="InterPro" id="IPR013324">
    <property type="entry name" value="RNA_pol_sigma_r3/r4-like"/>
</dbReference>
<dbReference type="InterPro" id="IPR014284">
    <property type="entry name" value="RNA_pol_sigma-70_dom"/>
</dbReference>
<dbReference type="InterPro" id="IPR007627">
    <property type="entry name" value="RNA_pol_sigma70_r2"/>
</dbReference>
<organism evidence="8 9">
    <name type="scientific">Duncaniella muris</name>
    <dbReference type="NCBI Taxonomy" id="2094150"/>
    <lineage>
        <taxon>Bacteria</taxon>
        <taxon>Pseudomonadati</taxon>
        <taxon>Bacteroidota</taxon>
        <taxon>Bacteroidia</taxon>
        <taxon>Bacteroidales</taxon>
        <taxon>Muribaculaceae</taxon>
        <taxon>Duncaniella</taxon>
    </lineage>
</organism>
<dbReference type="RefSeq" id="WP_107033176.1">
    <property type="nucleotide sequence ID" value="NZ_CAJSYL010000043.1"/>
</dbReference>
<evidence type="ECO:0000259" key="6">
    <source>
        <dbReference type="Pfam" id="PF04542"/>
    </source>
</evidence>
<keyword evidence="2" id="KW-0805">Transcription regulation</keyword>
<dbReference type="GO" id="GO:0003677">
    <property type="term" value="F:DNA binding"/>
    <property type="evidence" value="ECO:0007669"/>
    <property type="project" value="UniProtKB-KW"/>
</dbReference>
<dbReference type="Pfam" id="PF08281">
    <property type="entry name" value="Sigma70_r4_2"/>
    <property type="match status" value="1"/>
</dbReference>
<dbReference type="InterPro" id="IPR013325">
    <property type="entry name" value="RNA_pol_sigma_r2"/>
</dbReference>
<gene>
    <name evidence="8" type="ORF">C5O23_11980</name>
</gene>
<dbReference type="Proteomes" id="UP000244905">
    <property type="component" value="Unassembled WGS sequence"/>
</dbReference>
<evidence type="ECO:0000256" key="3">
    <source>
        <dbReference type="ARBA" id="ARBA00023082"/>
    </source>
</evidence>
<dbReference type="InterPro" id="IPR036388">
    <property type="entry name" value="WH-like_DNA-bd_sf"/>
</dbReference>
<dbReference type="PANTHER" id="PTHR43133:SF8">
    <property type="entry name" value="RNA POLYMERASE SIGMA FACTOR HI_1459-RELATED"/>
    <property type="match status" value="1"/>
</dbReference>
<keyword evidence="5" id="KW-0804">Transcription</keyword>
<dbReference type="SUPFAM" id="SSF88946">
    <property type="entry name" value="Sigma2 domain of RNA polymerase sigma factors"/>
    <property type="match status" value="1"/>
</dbReference>
<evidence type="ECO:0000256" key="2">
    <source>
        <dbReference type="ARBA" id="ARBA00023015"/>
    </source>
</evidence>
<evidence type="ECO:0000256" key="1">
    <source>
        <dbReference type="ARBA" id="ARBA00010641"/>
    </source>
</evidence>
<dbReference type="CDD" id="cd06171">
    <property type="entry name" value="Sigma70_r4"/>
    <property type="match status" value="1"/>
</dbReference>
<comment type="caution">
    <text evidence="8">The sequence shown here is derived from an EMBL/GenBank/DDBJ whole genome shotgun (WGS) entry which is preliminary data.</text>
</comment>
<dbReference type="EMBL" id="PUEC01000033">
    <property type="protein sequence ID" value="PWB00705.1"/>
    <property type="molecule type" value="Genomic_DNA"/>
</dbReference>
<evidence type="ECO:0000259" key="7">
    <source>
        <dbReference type="Pfam" id="PF08281"/>
    </source>
</evidence>
<evidence type="ECO:0000313" key="8">
    <source>
        <dbReference type="EMBL" id="PWB00705.1"/>
    </source>
</evidence>
<feature type="domain" description="RNA polymerase sigma-70 region 2" evidence="6">
    <location>
        <begin position="19"/>
        <end position="75"/>
    </location>
</feature>
<dbReference type="Pfam" id="PF04542">
    <property type="entry name" value="Sigma70_r2"/>
    <property type="match status" value="1"/>
</dbReference>
<dbReference type="InterPro" id="IPR039425">
    <property type="entry name" value="RNA_pol_sigma-70-like"/>
</dbReference>
<protein>
    <submittedName>
        <fullName evidence="8">Sigma-70 family RNA polymerase sigma factor</fullName>
    </submittedName>
</protein>
<accession>A0A2V1IMZ8</accession>
<dbReference type="AlphaFoldDB" id="A0A2V1IMZ8"/>
<dbReference type="Gene3D" id="1.10.1740.10">
    <property type="match status" value="1"/>
</dbReference>
<evidence type="ECO:0000256" key="5">
    <source>
        <dbReference type="ARBA" id="ARBA00023163"/>
    </source>
</evidence>
<dbReference type="GO" id="GO:0006352">
    <property type="term" value="P:DNA-templated transcription initiation"/>
    <property type="evidence" value="ECO:0007669"/>
    <property type="project" value="InterPro"/>
</dbReference>
<dbReference type="PANTHER" id="PTHR43133">
    <property type="entry name" value="RNA POLYMERASE ECF-TYPE SIGMA FACTO"/>
    <property type="match status" value="1"/>
</dbReference>
<dbReference type="GeneID" id="82527050"/>